<dbReference type="KEGG" id="lack:FLP15_02720"/>
<keyword evidence="3" id="KW-1185">Reference proteome</keyword>
<accession>A0A514ZBE3</accession>
<feature type="domain" description="GP-PDE" evidence="1">
    <location>
        <begin position="7"/>
        <end position="244"/>
    </location>
</feature>
<dbReference type="RefSeq" id="WP_142767407.1">
    <property type="nucleotide sequence ID" value="NZ_CP041356.1"/>
</dbReference>
<dbReference type="GO" id="GO:0008081">
    <property type="term" value="F:phosphoric diester hydrolase activity"/>
    <property type="evidence" value="ECO:0007669"/>
    <property type="project" value="InterPro"/>
</dbReference>
<name>A0A514ZBE3_9LACT</name>
<dbReference type="Gene3D" id="3.20.20.190">
    <property type="entry name" value="Phosphatidylinositol (PI) phosphodiesterase"/>
    <property type="match status" value="1"/>
</dbReference>
<evidence type="ECO:0000259" key="1">
    <source>
        <dbReference type="PROSITE" id="PS51704"/>
    </source>
</evidence>
<dbReference type="PANTHER" id="PTHR46211:SF1">
    <property type="entry name" value="GLYCEROPHOSPHODIESTER PHOSPHODIESTERASE, CYTOPLASMIC"/>
    <property type="match status" value="1"/>
</dbReference>
<dbReference type="PANTHER" id="PTHR46211">
    <property type="entry name" value="GLYCEROPHOSPHORYL DIESTER PHOSPHODIESTERASE"/>
    <property type="match status" value="1"/>
</dbReference>
<gene>
    <name evidence="2" type="ORF">FLP15_02720</name>
</gene>
<protein>
    <submittedName>
        <fullName evidence="2">Glycerophosphodiester phosphodiesterase</fullName>
    </submittedName>
</protein>
<sequence>MNHEVQTFVFAHRGSKCNRPENTLASFREAVRVHSDGIELDVHLSNDGELIVIHDEKIDRTTTGKGLVRKMTVAELKRFDAGSWFKEDFRGEKIPILSEVLSLLTDLHFTGSLNIEIKTDKYHYPDIEKKLSVLMKSQQWPFTHLYSSFNIDSLKILSEIEPDVELSYLTNNRLKKIENGLLTDFITSIHPRKSYAFKHPVLTALSNKPVRLWTVNSESEMRQAFHENVAGIITDYPEQAIRIRNQIQKQPDYTR</sequence>
<dbReference type="OrthoDB" id="384721at2"/>
<reference evidence="2 3" key="1">
    <citation type="submission" date="2019-07" db="EMBL/GenBank/DDBJ databases">
        <title>Genome sequencing of KACC 19320.</title>
        <authorList>
            <person name="Heo J."/>
            <person name="Kim S.-J."/>
            <person name="Kim J.-S."/>
            <person name="Hong S.-B."/>
            <person name="Kwon S.-W."/>
        </authorList>
    </citation>
    <scope>NUCLEOTIDE SEQUENCE [LARGE SCALE GENOMIC DNA]</scope>
    <source>
        <strain evidence="2 3">KACC 19320</strain>
    </source>
</reference>
<dbReference type="PROSITE" id="PS51704">
    <property type="entry name" value="GP_PDE"/>
    <property type="match status" value="1"/>
</dbReference>
<dbReference type="Pfam" id="PF03009">
    <property type="entry name" value="GDPD"/>
    <property type="match status" value="1"/>
</dbReference>
<dbReference type="GO" id="GO:0006629">
    <property type="term" value="P:lipid metabolic process"/>
    <property type="evidence" value="ECO:0007669"/>
    <property type="project" value="InterPro"/>
</dbReference>
<dbReference type="InterPro" id="IPR017946">
    <property type="entry name" value="PLC-like_Pdiesterase_TIM-brl"/>
</dbReference>
<dbReference type="EMBL" id="CP041356">
    <property type="protein sequence ID" value="QDK71885.1"/>
    <property type="molecule type" value="Genomic_DNA"/>
</dbReference>
<organism evidence="2 3">
    <name type="scientific">Lactococcus protaetiae</name>
    <dbReference type="NCBI Taxonomy" id="2592653"/>
    <lineage>
        <taxon>Bacteria</taxon>
        <taxon>Bacillati</taxon>
        <taxon>Bacillota</taxon>
        <taxon>Bacilli</taxon>
        <taxon>Lactobacillales</taxon>
        <taxon>Streptococcaceae</taxon>
        <taxon>Lactococcus</taxon>
    </lineage>
</organism>
<dbReference type="AlphaFoldDB" id="A0A514ZBE3"/>
<evidence type="ECO:0000313" key="2">
    <source>
        <dbReference type="EMBL" id="QDK71885.1"/>
    </source>
</evidence>
<dbReference type="InterPro" id="IPR030395">
    <property type="entry name" value="GP_PDE_dom"/>
</dbReference>
<dbReference type="CDD" id="cd08563">
    <property type="entry name" value="GDPD_TtGDE_like"/>
    <property type="match status" value="1"/>
</dbReference>
<evidence type="ECO:0000313" key="3">
    <source>
        <dbReference type="Proteomes" id="UP000315128"/>
    </source>
</evidence>
<proteinExistence type="predicted"/>
<dbReference type="SUPFAM" id="SSF51695">
    <property type="entry name" value="PLC-like phosphodiesterases"/>
    <property type="match status" value="1"/>
</dbReference>
<dbReference type="Proteomes" id="UP000315128">
    <property type="component" value="Chromosome"/>
</dbReference>